<protein>
    <submittedName>
        <fullName evidence="2">Uncharacterized protein</fullName>
    </submittedName>
</protein>
<reference evidence="2 3" key="1">
    <citation type="journal article" date="2011" name="Genome Biol.">
        <title>Genome sequence of the insect pathogenic fungus Cordyceps militaris, a valued traditional Chinese medicine.</title>
        <authorList>
            <person name="Zheng P."/>
            <person name="Xia Y."/>
            <person name="Xiao G."/>
            <person name="Xiong C."/>
            <person name="Hu X."/>
            <person name="Zhang S."/>
            <person name="Zheng H."/>
            <person name="Huang Y."/>
            <person name="Zhou Y."/>
            <person name="Wang S."/>
            <person name="Zhao G.P."/>
            <person name="Liu X."/>
            <person name="St Leger R.J."/>
            <person name="Wang C."/>
        </authorList>
    </citation>
    <scope>NUCLEOTIDE SEQUENCE [LARGE SCALE GENOMIC DNA]</scope>
    <source>
        <strain evidence="2 3">CM01</strain>
    </source>
</reference>
<dbReference type="VEuPathDB" id="FungiDB:CCM_00561"/>
<dbReference type="GeneID" id="18162596"/>
<keyword evidence="3" id="KW-1185">Reference proteome</keyword>
<keyword evidence="1" id="KW-0732">Signal</keyword>
<evidence type="ECO:0000256" key="1">
    <source>
        <dbReference type="SAM" id="SignalP"/>
    </source>
</evidence>
<dbReference type="HOGENOM" id="CLU_2037949_0_0_1"/>
<sequence>MTAFARTAVALVLAKTSLLFPEMSASVMVQYARINNDESVEKTSSNNKCPASFELTILRPAGAKNAEMDLLSVLSGTEQAAADSLEWPISQKLHRASQPILISFVSFCHLMSRLMSSFPPT</sequence>
<gene>
    <name evidence="2" type="ORF">CCM_00561</name>
</gene>
<name>G3J4U0_CORMM</name>
<dbReference type="EMBL" id="JH126399">
    <property type="protein sequence ID" value="EGX95907.1"/>
    <property type="molecule type" value="Genomic_DNA"/>
</dbReference>
<feature type="signal peptide" evidence="1">
    <location>
        <begin position="1"/>
        <end position="25"/>
    </location>
</feature>
<accession>G3J4U0</accession>
<dbReference type="InParanoid" id="G3J4U0"/>
<dbReference type="RefSeq" id="XP_006665784.1">
    <property type="nucleotide sequence ID" value="XM_006665721.1"/>
</dbReference>
<dbReference type="AlphaFoldDB" id="G3J4U0"/>
<dbReference type="Proteomes" id="UP000001610">
    <property type="component" value="Unassembled WGS sequence"/>
</dbReference>
<organism evidence="2 3">
    <name type="scientific">Cordyceps militaris (strain CM01)</name>
    <name type="common">Caterpillar fungus</name>
    <dbReference type="NCBI Taxonomy" id="983644"/>
    <lineage>
        <taxon>Eukaryota</taxon>
        <taxon>Fungi</taxon>
        <taxon>Dikarya</taxon>
        <taxon>Ascomycota</taxon>
        <taxon>Pezizomycotina</taxon>
        <taxon>Sordariomycetes</taxon>
        <taxon>Hypocreomycetidae</taxon>
        <taxon>Hypocreales</taxon>
        <taxon>Cordycipitaceae</taxon>
        <taxon>Cordyceps</taxon>
    </lineage>
</organism>
<evidence type="ECO:0000313" key="2">
    <source>
        <dbReference type="EMBL" id="EGX95907.1"/>
    </source>
</evidence>
<evidence type="ECO:0000313" key="3">
    <source>
        <dbReference type="Proteomes" id="UP000001610"/>
    </source>
</evidence>
<proteinExistence type="predicted"/>
<dbReference type="KEGG" id="cmt:CCM_00561"/>
<feature type="chain" id="PRO_5003445800" evidence="1">
    <location>
        <begin position="26"/>
        <end position="121"/>
    </location>
</feature>